<dbReference type="OrthoDB" id="9806380at2"/>
<dbReference type="EMBL" id="QFYS01000001">
    <property type="protein sequence ID" value="RAK69009.1"/>
    <property type="molecule type" value="Genomic_DNA"/>
</dbReference>
<dbReference type="InterPro" id="IPR011008">
    <property type="entry name" value="Dimeric_a/b-barrel"/>
</dbReference>
<dbReference type="SUPFAM" id="SSF54909">
    <property type="entry name" value="Dimeric alpha+beta barrel"/>
    <property type="match status" value="1"/>
</dbReference>
<organism evidence="2 3">
    <name type="scientific">Phenylobacterium kunshanense</name>
    <dbReference type="NCBI Taxonomy" id="1445034"/>
    <lineage>
        <taxon>Bacteria</taxon>
        <taxon>Pseudomonadati</taxon>
        <taxon>Pseudomonadota</taxon>
        <taxon>Alphaproteobacteria</taxon>
        <taxon>Caulobacterales</taxon>
        <taxon>Caulobacteraceae</taxon>
        <taxon>Phenylobacterium</taxon>
    </lineage>
</organism>
<sequence>MPAYLVLDLTVNDLWDFLPYVEAIPAFIARHGGRYASKGADPVVMEGDWAPQRLVILEFPSRGHAQAFLADPEAQDLFARRHRSTTSRLVMVDGED</sequence>
<keyword evidence="3" id="KW-1185">Reference proteome</keyword>
<evidence type="ECO:0000313" key="3">
    <source>
        <dbReference type="Proteomes" id="UP000249524"/>
    </source>
</evidence>
<dbReference type="PANTHER" id="PTHR41521:SF4">
    <property type="entry name" value="BLR0684 PROTEIN"/>
    <property type="match status" value="1"/>
</dbReference>
<feature type="domain" description="DUF1330" evidence="1">
    <location>
        <begin position="2"/>
        <end position="94"/>
    </location>
</feature>
<reference evidence="2 3" key="1">
    <citation type="submission" date="2018-05" db="EMBL/GenBank/DDBJ databases">
        <authorList>
            <person name="Lanie J.A."/>
            <person name="Ng W.-L."/>
            <person name="Kazmierczak K.M."/>
            <person name="Andrzejewski T.M."/>
            <person name="Davidsen T.M."/>
            <person name="Wayne K.J."/>
            <person name="Tettelin H."/>
            <person name="Glass J.I."/>
            <person name="Rusch D."/>
            <person name="Podicherti R."/>
            <person name="Tsui H.-C.T."/>
            <person name="Winkler M.E."/>
        </authorList>
    </citation>
    <scope>NUCLEOTIDE SEQUENCE [LARGE SCALE GENOMIC DNA]</scope>
    <source>
        <strain evidence="2 3">BUT-10</strain>
    </source>
</reference>
<evidence type="ECO:0000259" key="1">
    <source>
        <dbReference type="Pfam" id="PF07045"/>
    </source>
</evidence>
<accession>A0A328BQW4</accession>
<gene>
    <name evidence="2" type="ORF">DJ019_03090</name>
</gene>
<dbReference type="PANTHER" id="PTHR41521">
    <property type="match status" value="1"/>
</dbReference>
<dbReference type="Proteomes" id="UP000249524">
    <property type="component" value="Unassembled WGS sequence"/>
</dbReference>
<proteinExistence type="predicted"/>
<name>A0A328BQW4_9CAUL</name>
<evidence type="ECO:0000313" key="2">
    <source>
        <dbReference type="EMBL" id="RAK69009.1"/>
    </source>
</evidence>
<protein>
    <submittedName>
        <fullName evidence="2">DUF1330 domain-containing protein</fullName>
    </submittedName>
</protein>
<dbReference type="Pfam" id="PF07045">
    <property type="entry name" value="DUF1330"/>
    <property type="match status" value="1"/>
</dbReference>
<dbReference type="InterPro" id="IPR010753">
    <property type="entry name" value="DUF1330"/>
</dbReference>
<comment type="caution">
    <text evidence="2">The sequence shown here is derived from an EMBL/GenBank/DDBJ whole genome shotgun (WGS) entry which is preliminary data.</text>
</comment>
<dbReference type="AlphaFoldDB" id="A0A328BQW4"/>
<dbReference type="RefSeq" id="WP_111274501.1">
    <property type="nucleotide sequence ID" value="NZ_QFYS01000001.1"/>
</dbReference>
<dbReference type="Gene3D" id="3.30.70.100">
    <property type="match status" value="1"/>
</dbReference>